<gene>
    <name evidence="1" type="ORF">LCGC14_0064360</name>
</gene>
<name>A0A0F9W325_9ZZZZ</name>
<comment type="caution">
    <text evidence="1">The sequence shown here is derived from an EMBL/GenBank/DDBJ whole genome shotgun (WGS) entry which is preliminary data.</text>
</comment>
<dbReference type="Pfam" id="PF02643">
    <property type="entry name" value="DUF192"/>
    <property type="match status" value="1"/>
</dbReference>
<sequence length="158" mass="17104">MMTVARKMLINVGLLCLSLLLAAGMVRADTAEVMLGGKVFELEVVADPASRTQGLMGRTELGDNQGMLFDFPMGTQPAIWMRNMVISLDLLYVDAEGRLVQLFDKVPPCAAMPCDVYRADRPLRFVIEVPAGTAERAGLQIGDNLDLNGLLATPPPDL</sequence>
<proteinExistence type="predicted"/>
<dbReference type="InterPro" id="IPR003795">
    <property type="entry name" value="DUF192"/>
</dbReference>
<reference evidence="1" key="1">
    <citation type="journal article" date="2015" name="Nature">
        <title>Complex archaea that bridge the gap between prokaryotes and eukaryotes.</title>
        <authorList>
            <person name="Spang A."/>
            <person name="Saw J.H."/>
            <person name="Jorgensen S.L."/>
            <person name="Zaremba-Niedzwiedzka K."/>
            <person name="Martijn J."/>
            <person name="Lind A.E."/>
            <person name="van Eijk R."/>
            <person name="Schleper C."/>
            <person name="Guy L."/>
            <person name="Ettema T.J."/>
        </authorList>
    </citation>
    <scope>NUCLEOTIDE SEQUENCE</scope>
</reference>
<evidence type="ECO:0008006" key="2">
    <source>
        <dbReference type="Google" id="ProtNLM"/>
    </source>
</evidence>
<evidence type="ECO:0000313" key="1">
    <source>
        <dbReference type="EMBL" id="KKO06628.1"/>
    </source>
</evidence>
<dbReference type="AlphaFoldDB" id="A0A0F9W325"/>
<dbReference type="PANTHER" id="PTHR37953:SF1">
    <property type="entry name" value="UPF0127 PROTEIN MJ1496"/>
    <property type="match status" value="1"/>
</dbReference>
<dbReference type="InterPro" id="IPR038695">
    <property type="entry name" value="Saro_0823-like_sf"/>
</dbReference>
<dbReference type="Gene3D" id="2.60.120.1140">
    <property type="entry name" value="Protein of unknown function DUF192"/>
    <property type="match status" value="1"/>
</dbReference>
<organism evidence="1">
    <name type="scientific">marine sediment metagenome</name>
    <dbReference type="NCBI Taxonomy" id="412755"/>
    <lineage>
        <taxon>unclassified sequences</taxon>
        <taxon>metagenomes</taxon>
        <taxon>ecological metagenomes</taxon>
    </lineage>
</organism>
<dbReference type="EMBL" id="LAZR01000015">
    <property type="protein sequence ID" value="KKO06628.1"/>
    <property type="molecule type" value="Genomic_DNA"/>
</dbReference>
<accession>A0A0F9W325</accession>
<dbReference type="PANTHER" id="PTHR37953">
    <property type="entry name" value="UPF0127 PROTEIN MJ1496"/>
    <property type="match status" value="1"/>
</dbReference>
<protein>
    <recommendedName>
        <fullName evidence="2">DUF192 domain-containing protein</fullName>
    </recommendedName>
</protein>